<dbReference type="GO" id="GO:0003964">
    <property type="term" value="F:RNA-directed DNA polymerase activity"/>
    <property type="evidence" value="ECO:0007669"/>
    <property type="project" value="UniProtKB-KW"/>
</dbReference>
<evidence type="ECO:0000313" key="3">
    <source>
        <dbReference type="Proteomes" id="UP000245207"/>
    </source>
</evidence>
<evidence type="ECO:0000256" key="1">
    <source>
        <dbReference type="SAM" id="Phobius"/>
    </source>
</evidence>
<dbReference type="OrthoDB" id="1692599at2759"/>
<keyword evidence="3" id="KW-1185">Reference proteome</keyword>
<sequence length="95" mass="11481">MDDIPPRLEFVVMYLIHSLKGWYARSIAINLFVAATCYHIWHERNSRLFKKKLKTFDQIFDDIMTNVRPKIPTFRFKKDNGRVRQMVATWKLLSY</sequence>
<dbReference type="Proteomes" id="UP000245207">
    <property type="component" value="Unassembled WGS sequence"/>
</dbReference>
<accession>A0A2U1PYU4</accession>
<keyword evidence="1" id="KW-0472">Membrane</keyword>
<gene>
    <name evidence="2" type="ORF">CTI12_AA096620</name>
</gene>
<reference evidence="2 3" key="1">
    <citation type="journal article" date="2018" name="Mol. Plant">
        <title>The genome of Artemisia annua provides insight into the evolution of Asteraceae family and artemisinin biosynthesis.</title>
        <authorList>
            <person name="Shen Q."/>
            <person name="Zhang L."/>
            <person name="Liao Z."/>
            <person name="Wang S."/>
            <person name="Yan T."/>
            <person name="Shi P."/>
            <person name="Liu M."/>
            <person name="Fu X."/>
            <person name="Pan Q."/>
            <person name="Wang Y."/>
            <person name="Lv Z."/>
            <person name="Lu X."/>
            <person name="Zhang F."/>
            <person name="Jiang W."/>
            <person name="Ma Y."/>
            <person name="Chen M."/>
            <person name="Hao X."/>
            <person name="Li L."/>
            <person name="Tang Y."/>
            <person name="Lv G."/>
            <person name="Zhou Y."/>
            <person name="Sun X."/>
            <person name="Brodelius P.E."/>
            <person name="Rose J.K.C."/>
            <person name="Tang K."/>
        </authorList>
    </citation>
    <scope>NUCLEOTIDE SEQUENCE [LARGE SCALE GENOMIC DNA]</scope>
    <source>
        <strain evidence="3">cv. Huhao1</strain>
        <tissue evidence="2">Leaf</tissue>
    </source>
</reference>
<keyword evidence="1" id="KW-0812">Transmembrane</keyword>
<feature type="transmembrane region" description="Helical" evidence="1">
    <location>
        <begin position="22"/>
        <end position="41"/>
    </location>
</feature>
<comment type="caution">
    <text evidence="2">The sequence shown here is derived from an EMBL/GenBank/DDBJ whole genome shotgun (WGS) entry which is preliminary data.</text>
</comment>
<keyword evidence="2" id="KW-0695">RNA-directed DNA polymerase</keyword>
<organism evidence="2 3">
    <name type="scientific">Artemisia annua</name>
    <name type="common">Sweet wormwood</name>
    <dbReference type="NCBI Taxonomy" id="35608"/>
    <lineage>
        <taxon>Eukaryota</taxon>
        <taxon>Viridiplantae</taxon>
        <taxon>Streptophyta</taxon>
        <taxon>Embryophyta</taxon>
        <taxon>Tracheophyta</taxon>
        <taxon>Spermatophyta</taxon>
        <taxon>Magnoliopsida</taxon>
        <taxon>eudicotyledons</taxon>
        <taxon>Gunneridae</taxon>
        <taxon>Pentapetalae</taxon>
        <taxon>asterids</taxon>
        <taxon>campanulids</taxon>
        <taxon>Asterales</taxon>
        <taxon>Asteraceae</taxon>
        <taxon>Asteroideae</taxon>
        <taxon>Anthemideae</taxon>
        <taxon>Artemisiinae</taxon>
        <taxon>Artemisia</taxon>
    </lineage>
</organism>
<dbReference type="AlphaFoldDB" id="A0A2U1PYU4"/>
<proteinExistence type="predicted"/>
<name>A0A2U1PYU4_ARTAN</name>
<dbReference type="EMBL" id="PKPP01000594">
    <property type="protein sequence ID" value="PWA90853.1"/>
    <property type="molecule type" value="Genomic_DNA"/>
</dbReference>
<keyword evidence="2" id="KW-0548">Nucleotidyltransferase</keyword>
<keyword evidence="2" id="KW-0808">Transferase</keyword>
<protein>
    <submittedName>
        <fullName evidence="2">RNA-directed DNA polymerase, eukaryota, Reverse transcriptase zinc-binding domain protein</fullName>
    </submittedName>
</protein>
<keyword evidence="1" id="KW-1133">Transmembrane helix</keyword>
<evidence type="ECO:0000313" key="2">
    <source>
        <dbReference type="EMBL" id="PWA90853.1"/>
    </source>
</evidence>